<dbReference type="SUPFAM" id="SSF53448">
    <property type="entry name" value="Nucleotide-diphospho-sugar transferases"/>
    <property type="match status" value="1"/>
</dbReference>
<accession>A0A6I6SCW8</accession>
<dbReference type="GO" id="GO:0016740">
    <property type="term" value="F:transferase activity"/>
    <property type="evidence" value="ECO:0007669"/>
    <property type="project" value="UniProtKB-KW"/>
</dbReference>
<keyword evidence="3" id="KW-1185">Reference proteome</keyword>
<evidence type="ECO:0000259" key="1">
    <source>
        <dbReference type="Pfam" id="PF00535"/>
    </source>
</evidence>
<proteinExistence type="predicted"/>
<sequence>MAFFSVVMPVRDKVDALSASLSSLFQQTFRDFEVVAVDEGSTNGSRELLERHEQKGRLRLLQCSEPDPGDYAACNQGASQAEASWLVFFEAGNMLLFDHLSRFAEAIATHSNVELFVHACQMMEGQQQLPRQESGPTGVLTRREALKTFSRFDFIHLSGVCMSRERFLALGGFPADRQRCDGDAWFWLKSLCELERIHYDDTVTSLLLLDSDSVAREERLAQVHPAAQLLADYTGRLSWREARYLHAAVNRKVLAWAMEKKRLGHSVKGELSALSLRGMELRHALDAASLLLPSPYYERLRK</sequence>
<dbReference type="Pfam" id="PF00535">
    <property type="entry name" value="Glycos_transf_2"/>
    <property type="match status" value="1"/>
</dbReference>
<dbReference type="RefSeq" id="WP_159548084.1">
    <property type="nucleotide sequence ID" value="NZ_CP035042.1"/>
</dbReference>
<reference evidence="2 3" key="1">
    <citation type="submission" date="2019-01" db="EMBL/GenBank/DDBJ databases">
        <title>Complete genome of a denitifying bacterium Halomons sp. BC-M4-5.</title>
        <authorList>
            <person name="Wang L."/>
            <person name="Shao Z."/>
        </authorList>
    </citation>
    <scope>NUCLEOTIDE SEQUENCE [LARGE SCALE GENOMIC DNA]</scope>
    <source>
        <strain evidence="2 3">BC-M4-5</strain>
    </source>
</reference>
<dbReference type="KEGG" id="htx:EKK97_01000"/>
<name>A0A6I6SCW8_9GAMM</name>
<dbReference type="PANTHER" id="PTHR43685">
    <property type="entry name" value="GLYCOSYLTRANSFERASE"/>
    <property type="match status" value="1"/>
</dbReference>
<keyword evidence="2" id="KW-0808">Transferase</keyword>
<evidence type="ECO:0000313" key="3">
    <source>
        <dbReference type="Proteomes" id="UP000464013"/>
    </source>
</evidence>
<feature type="domain" description="Glycosyltransferase 2-like" evidence="1">
    <location>
        <begin position="5"/>
        <end position="137"/>
    </location>
</feature>
<protein>
    <submittedName>
        <fullName evidence="2">Glycosyltransferase family 2 protein</fullName>
    </submittedName>
</protein>
<dbReference type="AlphaFoldDB" id="A0A6I6SCW8"/>
<dbReference type="GO" id="GO:0044010">
    <property type="term" value="P:single-species biofilm formation"/>
    <property type="evidence" value="ECO:0007669"/>
    <property type="project" value="TreeGrafter"/>
</dbReference>
<dbReference type="EMBL" id="CP035042">
    <property type="protein sequence ID" value="QHC48458.1"/>
    <property type="molecule type" value="Genomic_DNA"/>
</dbReference>
<gene>
    <name evidence="2" type="ORF">EKK97_01000</name>
</gene>
<dbReference type="Proteomes" id="UP000464013">
    <property type="component" value="Chromosome"/>
</dbReference>
<dbReference type="InterPro" id="IPR001173">
    <property type="entry name" value="Glyco_trans_2-like"/>
</dbReference>
<evidence type="ECO:0000313" key="2">
    <source>
        <dbReference type="EMBL" id="QHC48458.1"/>
    </source>
</evidence>
<dbReference type="InterPro" id="IPR029044">
    <property type="entry name" value="Nucleotide-diphossugar_trans"/>
</dbReference>
<dbReference type="CDD" id="cd00761">
    <property type="entry name" value="Glyco_tranf_GTA_type"/>
    <property type="match status" value="1"/>
</dbReference>
<dbReference type="InterPro" id="IPR050834">
    <property type="entry name" value="Glycosyltransf_2"/>
</dbReference>
<dbReference type="OrthoDB" id="9801954at2"/>
<dbReference type="PANTHER" id="PTHR43685:SF2">
    <property type="entry name" value="GLYCOSYLTRANSFERASE 2-LIKE DOMAIN-CONTAINING PROTEIN"/>
    <property type="match status" value="1"/>
</dbReference>
<dbReference type="Gene3D" id="3.90.550.10">
    <property type="entry name" value="Spore Coat Polysaccharide Biosynthesis Protein SpsA, Chain A"/>
    <property type="match status" value="1"/>
</dbReference>
<organism evidence="2 3">
    <name type="scientific">Billgrantia tianxiuensis</name>
    <dbReference type="NCBI Taxonomy" id="2497861"/>
    <lineage>
        <taxon>Bacteria</taxon>
        <taxon>Pseudomonadati</taxon>
        <taxon>Pseudomonadota</taxon>
        <taxon>Gammaproteobacteria</taxon>
        <taxon>Oceanospirillales</taxon>
        <taxon>Halomonadaceae</taxon>
        <taxon>Billgrantia</taxon>
    </lineage>
</organism>